<evidence type="ECO:0000313" key="2">
    <source>
        <dbReference type="EMBL" id="QIB69261.1"/>
    </source>
</evidence>
<dbReference type="Gene3D" id="3.30.1380.10">
    <property type="match status" value="1"/>
</dbReference>
<accession>A0A858BTD0</accession>
<evidence type="ECO:0000259" key="1">
    <source>
        <dbReference type="Pfam" id="PF02557"/>
    </source>
</evidence>
<dbReference type="Pfam" id="PF02557">
    <property type="entry name" value="VanY"/>
    <property type="match status" value="1"/>
</dbReference>
<reference evidence="2 3" key="1">
    <citation type="submission" date="2020-02" db="EMBL/GenBank/DDBJ databases">
        <authorList>
            <person name="Kim Y.B."/>
            <person name="Roh S.W."/>
        </authorList>
    </citation>
    <scope>NUCLEOTIDE SEQUENCE [LARGE SCALE GENOMIC DNA]</scope>
    <source>
        <strain evidence="2 3">DSM 103574</strain>
    </source>
</reference>
<keyword evidence="3" id="KW-1185">Reference proteome</keyword>
<dbReference type="KEGG" id="abut:Ami103574_07965"/>
<dbReference type="EMBL" id="CP048649">
    <property type="protein sequence ID" value="QIB69261.1"/>
    <property type="molecule type" value="Genomic_DNA"/>
</dbReference>
<dbReference type="GO" id="GO:0006508">
    <property type="term" value="P:proteolysis"/>
    <property type="evidence" value="ECO:0007669"/>
    <property type="project" value="InterPro"/>
</dbReference>
<sequence>MNKILLSTEQIYRGNLLLVNKDFPVKTSGEGGFVPVDSRFPEILIKSQAAKAFRWILEEIGGSNEIIPVSGYRPSAEQEKIYESSMEEYGELFTRKFVAKPYHSEHQTGLAIDLGEKKEHIDFICPDFPYRGICQQFRRRAAHYGFIQRYSEEKEAITGIAHEPWHFRYVGYPHSQIISKKGLAFEEYIAFLKRFSAHKKYVFQRKGQLPIHVFYVPADASGITAVSLPEQGVHEISGNNSDGFIVTHWPDGTIDFRR</sequence>
<dbReference type="Proteomes" id="UP000466848">
    <property type="component" value="Chromosome"/>
</dbReference>
<dbReference type="PANTHER" id="PTHR34385:SF1">
    <property type="entry name" value="PEPTIDOGLYCAN L-ALANYL-D-GLUTAMATE ENDOPEPTIDASE CWLK"/>
    <property type="match status" value="1"/>
</dbReference>
<dbReference type="PANTHER" id="PTHR34385">
    <property type="entry name" value="D-ALANYL-D-ALANINE CARBOXYPEPTIDASE"/>
    <property type="match status" value="1"/>
</dbReference>
<proteinExistence type="predicted"/>
<protein>
    <submittedName>
        <fullName evidence="2">M15 family metallopeptidase</fullName>
    </submittedName>
</protein>
<dbReference type="CDD" id="cd14849">
    <property type="entry name" value="DD-dipeptidase_VanXYc"/>
    <property type="match status" value="1"/>
</dbReference>
<dbReference type="AlphaFoldDB" id="A0A858BTD0"/>
<dbReference type="InterPro" id="IPR003709">
    <property type="entry name" value="VanY-like_core_dom"/>
</dbReference>
<feature type="domain" description="D-alanyl-D-alanine carboxypeptidase-like core" evidence="1">
    <location>
        <begin position="46"/>
        <end position="171"/>
    </location>
</feature>
<dbReference type="InterPro" id="IPR009045">
    <property type="entry name" value="Zn_M74/Hedgehog-like"/>
</dbReference>
<name>A0A858BTD0_9FIRM</name>
<organism evidence="2 3">
    <name type="scientific">Aminipila butyrica</name>
    <dbReference type="NCBI Taxonomy" id="433296"/>
    <lineage>
        <taxon>Bacteria</taxon>
        <taxon>Bacillati</taxon>
        <taxon>Bacillota</taxon>
        <taxon>Clostridia</taxon>
        <taxon>Peptostreptococcales</taxon>
        <taxon>Anaerovoracaceae</taxon>
        <taxon>Aminipila</taxon>
    </lineage>
</organism>
<dbReference type="RefSeq" id="WP_163066364.1">
    <property type="nucleotide sequence ID" value="NZ_CP048649.1"/>
</dbReference>
<evidence type="ECO:0000313" key="3">
    <source>
        <dbReference type="Proteomes" id="UP000466848"/>
    </source>
</evidence>
<dbReference type="InterPro" id="IPR052179">
    <property type="entry name" value="DD-CPase-like"/>
</dbReference>
<dbReference type="SUPFAM" id="SSF55166">
    <property type="entry name" value="Hedgehog/DD-peptidase"/>
    <property type="match status" value="1"/>
</dbReference>
<gene>
    <name evidence="2" type="ORF">Ami103574_07965</name>
</gene>
<dbReference type="GO" id="GO:0008233">
    <property type="term" value="F:peptidase activity"/>
    <property type="evidence" value="ECO:0007669"/>
    <property type="project" value="InterPro"/>
</dbReference>
<dbReference type="Gene3D" id="3.30.200.180">
    <property type="match status" value="1"/>
</dbReference>